<organism evidence="1">
    <name type="scientific">gut metagenome</name>
    <dbReference type="NCBI Taxonomy" id="749906"/>
    <lineage>
        <taxon>unclassified sequences</taxon>
        <taxon>metagenomes</taxon>
        <taxon>organismal metagenomes</taxon>
    </lineage>
</organism>
<name>J9GHI4_9ZZZZ</name>
<gene>
    <name evidence="1" type="ORF">EVA_12994</name>
</gene>
<sequence length="129" mass="14177">MDGSAAKSFNLDDIRHIDFLGDGNTFSVECTTDRSSFDFDKVRCLKFDGLVNDIATATKNESDINISYKEGRIFVSGMGDAVTRAVIFDLNGCSRVNLPHYDGQPIDVSALPKGAYILRIGGKAFKFLR</sequence>
<protein>
    <recommendedName>
        <fullName evidence="2">Secretion system C-terminal sorting domain-containing protein</fullName>
    </recommendedName>
</protein>
<dbReference type="SUPFAM" id="SSF50960">
    <property type="entry name" value="TolB, C-terminal domain"/>
    <property type="match status" value="1"/>
</dbReference>
<dbReference type="AlphaFoldDB" id="J9GHI4"/>
<evidence type="ECO:0008006" key="2">
    <source>
        <dbReference type="Google" id="ProtNLM"/>
    </source>
</evidence>
<reference evidence="1" key="1">
    <citation type="journal article" date="2012" name="PLoS ONE">
        <title>Gene sets for utilization of primary and secondary nutrition supplies in the distal gut of endangered iberian lynx.</title>
        <authorList>
            <person name="Alcaide M."/>
            <person name="Messina E."/>
            <person name="Richter M."/>
            <person name="Bargiela R."/>
            <person name="Peplies J."/>
            <person name="Huws S.A."/>
            <person name="Newbold C.J."/>
            <person name="Golyshin P.N."/>
            <person name="Simon M.A."/>
            <person name="Lopez G."/>
            <person name="Yakimov M.M."/>
            <person name="Ferrer M."/>
        </authorList>
    </citation>
    <scope>NUCLEOTIDE SEQUENCE</scope>
</reference>
<proteinExistence type="predicted"/>
<evidence type="ECO:0000313" key="1">
    <source>
        <dbReference type="EMBL" id="EJW98899.1"/>
    </source>
</evidence>
<comment type="caution">
    <text evidence="1">The sequence shown here is derived from an EMBL/GenBank/DDBJ whole genome shotgun (WGS) entry which is preliminary data.</text>
</comment>
<accession>J9GHI4</accession>
<dbReference type="EMBL" id="AMCI01004051">
    <property type="protein sequence ID" value="EJW98899.1"/>
    <property type="molecule type" value="Genomic_DNA"/>
</dbReference>